<keyword evidence="4" id="KW-1185">Reference proteome</keyword>
<evidence type="ECO:0000259" key="2">
    <source>
        <dbReference type="PROSITE" id="PS50089"/>
    </source>
</evidence>
<protein>
    <recommendedName>
        <fullName evidence="2">RING-type domain-containing protein</fullName>
    </recommendedName>
</protein>
<keyword evidence="1" id="KW-0862">Zinc</keyword>
<dbReference type="Proteomes" id="UP000053477">
    <property type="component" value="Unassembled WGS sequence"/>
</dbReference>
<dbReference type="InParanoid" id="A0A0H2SHY2"/>
<reference evidence="3 4" key="1">
    <citation type="submission" date="2015-04" db="EMBL/GenBank/DDBJ databases">
        <title>Complete genome sequence of Schizopora paradoxa KUC8140, a cosmopolitan wood degrader in East Asia.</title>
        <authorList>
            <consortium name="DOE Joint Genome Institute"/>
            <person name="Min B."/>
            <person name="Park H."/>
            <person name="Jang Y."/>
            <person name="Kim J.-J."/>
            <person name="Kim K.H."/>
            <person name="Pangilinan J."/>
            <person name="Lipzen A."/>
            <person name="Riley R."/>
            <person name="Grigoriev I.V."/>
            <person name="Spatafora J.W."/>
            <person name="Choi I.-G."/>
        </authorList>
    </citation>
    <scope>NUCLEOTIDE SEQUENCE [LARGE SCALE GENOMIC DNA]</scope>
    <source>
        <strain evidence="3 4">KUC8140</strain>
    </source>
</reference>
<keyword evidence="1" id="KW-0863">Zinc-finger</keyword>
<dbReference type="OrthoDB" id="426657at2759"/>
<dbReference type="EMBL" id="KQ085913">
    <property type="protein sequence ID" value="KLO16691.1"/>
    <property type="molecule type" value="Genomic_DNA"/>
</dbReference>
<feature type="domain" description="RING-type" evidence="2">
    <location>
        <begin position="106"/>
        <end position="144"/>
    </location>
</feature>
<dbReference type="SMART" id="SM00184">
    <property type="entry name" value="RING"/>
    <property type="match status" value="1"/>
</dbReference>
<keyword evidence="1" id="KW-0479">Metal-binding</keyword>
<accession>A0A0H2SHY2</accession>
<name>A0A0H2SHY2_9AGAM</name>
<dbReference type="Pfam" id="PF13923">
    <property type="entry name" value="zf-C3HC4_2"/>
    <property type="match status" value="1"/>
</dbReference>
<dbReference type="InterPro" id="IPR001841">
    <property type="entry name" value="Znf_RING"/>
</dbReference>
<dbReference type="PROSITE" id="PS50089">
    <property type="entry name" value="ZF_RING_2"/>
    <property type="match status" value="1"/>
</dbReference>
<evidence type="ECO:0000313" key="3">
    <source>
        <dbReference type="EMBL" id="KLO16691.1"/>
    </source>
</evidence>
<evidence type="ECO:0000313" key="4">
    <source>
        <dbReference type="Proteomes" id="UP000053477"/>
    </source>
</evidence>
<dbReference type="AlphaFoldDB" id="A0A0H2SHY2"/>
<evidence type="ECO:0000256" key="1">
    <source>
        <dbReference type="PROSITE-ProRule" id="PRU00175"/>
    </source>
</evidence>
<dbReference type="GO" id="GO:0008270">
    <property type="term" value="F:zinc ion binding"/>
    <property type="evidence" value="ECO:0007669"/>
    <property type="project" value="UniProtKB-KW"/>
</dbReference>
<sequence length="157" mass="17526">MSHHYKNYDSPNDGITCTIDKCRCKSRFRIRALPSNRPQEPPCEPEYHVGPPDYVGSNVLYYYGPQYSAYAERPVGEPSTSNLPLTASTSHPPNALGPPGIPCAKCPLCKRLVTDMSTGPCGHKVCTKCFKKALRKIRCCPMCHRATCYDELIRSFP</sequence>
<dbReference type="SUPFAM" id="SSF57850">
    <property type="entry name" value="RING/U-box"/>
    <property type="match status" value="1"/>
</dbReference>
<dbReference type="InterPro" id="IPR013083">
    <property type="entry name" value="Znf_RING/FYVE/PHD"/>
</dbReference>
<proteinExistence type="predicted"/>
<gene>
    <name evidence="3" type="ORF">SCHPADRAFT_901338</name>
</gene>
<organism evidence="3 4">
    <name type="scientific">Schizopora paradoxa</name>
    <dbReference type="NCBI Taxonomy" id="27342"/>
    <lineage>
        <taxon>Eukaryota</taxon>
        <taxon>Fungi</taxon>
        <taxon>Dikarya</taxon>
        <taxon>Basidiomycota</taxon>
        <taxon>Agaricomycotina</taxon>
        <taxon>Agaricomycetes</taxon>
        <taxon>Hymenochaetales</taxon>
        <taxon>Schizoporaceae</taxon>
        <taxon>Schizopora</taxon>
    </lineage>
</organism>
<dbReference type="Gene3D" id="3.30.40.10">
    <property type="entry name" value="Zinc/RING finger domain, C3HC4 (zinc finger)"/>
    <property type="match status" value="1"/>
</dbReference>